<organism evidence="3 4">
    <name type="scientific">Paenibacillus silvestris</name>
    <dbReference type="NCBI Taxonomy" id="2606219"/>
    <lineage>
        <taxon>Bacteria</taxon>
        <taxon>Bacillati</taxon>
        <taxon>Bacillota</taxon>
        <taxon>Bacilli</taxon>
        <taxon>Bacillales</taxon>
        <taxon>Paenibacillaceae</taxon>
        <taxon>Paenibacillus</taxon>
    </lineage>
</organism>
<accession>A0A6L8V3X9</accession>
<dbReference type="Pfam" id="PF00106">
    <property type="entry name" value="adh_short"/>
    <property type="match status" value="1"/>
</dbReference>
<dbReference type="InterPro" id="IPR020904">
    <property type="entry name" value="Sc_DH/Rdtase_CS"/>
</dbReference>
<dbReference type="InterPro" id="IPR051911">
    <property type="entry name" value="SDR_oxidoreductase"/>
</dbReference>
<comment type="caution">
    <text evidence="3">The sequence shown here is derived from an EMBL/GenBank/DDBJ whole genome shotgun (WGS) entry which is preliminary data.</text>
</comment>
<keyword evidence="4" id="KW-1185">Reference proteome</keyword>
<dbReference type="InterPro" id="IPR036291">
    <property type="entry name" value="NAD(P)-bd_dom_sf"/>
</dbReference>
<evidence type="ECO:0000256" key="1">
    <source>
        <dbReference type="ARBA" id="ARBA00006484"/>
    </source>
</evidence>
<dbReference type="AlphaFoldDB" id="A0A6L8V3X9"/>
<evidence type="ECO:0000256" key="2">
    <source>
        <dbReference type="ARBA" id="ARBA00023002"/>
    </source>
</evidence>
<dbReference type="CDD" id="cd05374">
    <property type="entry name" value="17beta-HSD-like_SDR_c"/>
    <property type="match status" value="1"/>
</dbReference>
<comment type="similarity">
    <text evidence="1">Belongs to the short-chain dehydrogenases/reductases (SDR) family.</text>
</comment>
<dbReference type="RefSeq" id="WP_161408090.1">
    <property type="nucleotide sequence ID" value="NZ_WTUZ01000020.1"/>
</dbReference>
<dbReference type="PRINTS" id="PR00081">
    <property type="entry name" value="GDHRDH"/>
</dbReference>
<proteinExistence type="inferred from homology"/>
<dbReference type="PANTHER" id="PTHR43976">
    <property type="entry name" value="SHORT CHAIN DEHYDROGENASE"/>
    <property type="match status" value="1"/>
</dbReference>
<dbReference type="SUPFAM" id="SSF51735">
    <property type="entry name" value="NAD(P)-binding Rossmann-fold domains"/>
    <property type="match status" value="1"/>
</dbReference>
<dbReference type="Proteomes" id="UP000481087">
    <property type="component" value="Unassembled WGS sequence"/>
</dbReference>
<keyword evidence="2" id="KW-0560">Oxidoreductase</keyword>
<dbReference type="PROSITE" id="PS00061">
    <property type="entry name" value="ADH_SHORT"/>
    <property type="match status" value="1"/>
</dbReference>
<dbReference type="PANTHER" id="PTHR43976:SF16">
    <property type="entry name" value="SHORT-CHAIN DEHYDROGENASE_REDUCTASE FAMILY PROTEIN"/>
    <property type="match status" value="1"/>
</dbReference>
<protein>
    <submittedName>
        <fullName evidence="3">SDR family NAD(P)-dependent oxidoreductase</fullName>
    </submittedName>
</protein>
<evidence type="ECO:0000313" key="3">
    <source>
        <dbReference type="EMBL" id="MZQ83990.1"/>
    </source>
</evidence>
<dbReference type="GO" id="GO:0016491">
    <property type="term" value="F:oxidoreductase activity"/>
    <property type="evidence" value="ECO:0007669"/>
    <property type="project" value="UniProtKB-KW"/>
</dbReference>
<evidence type="ECO:0000313" key="4">
    <source>
        <dbReference type="Proteomes" id="UP000481087"/>
    </source>
</evidence>
<sequence>MSKSKVIAITGASSGIGLATALKFAELGWTVYAGTRNVERDQEQHGQHANLHFLEMEVTSPESLEKAFAVIDNHHGYLDVLFCNAGFGYLRALGQAAMEDIHRVFDTNVYGVMHTIRAGLPLLRKSDAGHLVATTSVGGLVGQPFNEIYCSAKFAVEGLLESLATYYKPTFNIDVTLLEPGAIATNFNQTVLGHVQQTGGILEDEYKPIITQYLDAFSKRNSVPQTSESVAEVMVQLMDMEPKPLRIRTSERAEAFVQYKVSQDPTGLDGMLNTRKLHLDL</sequence>
<reference evidence="3 4" key="1">
    <citation type="submission" date="2019-12" db="EMBL/GenBank/DDBJ databases">
        <title>Paenibacillus sp. nov. sp. isolated from soil.</title>
        <authorList>
            <person name="Kim J."/>
            <person name="Jeong S.E."/>
            <person name="Jung H.S."/>
            <person name="Jeon C.O."/>
        </authorList>
    </citation>
    <scope>NUCLEOTIDE SEQUENCE [LARGE SCALE GENOMIC DNA]</scope>
    <source>
        <strain evidence="3 4">5J-6</strain>
    </source>
</reference>
<name>A0A6L8V3X9_9BACL</name>
<dbReference type="Gene3D" id="3.40.50.720">
    <property type="entry name" value="NAD(P)-binding Rossmann-like Domain"/>
    <property type="match status" value="1"/>
</dbReference>
<gene>
    <name evidence="3" type="ORF">GQF01_17900</name>
</gene>
<dbReference type="InterPro" id="IPR002347">
    <property type="entry name" value="SDR_fam"/>
</dbReference>
<dbReference type="EMBL" id="WTUZ01000020">
    <property type="protein sequence ID" value="MZQ83990.1"/>
    <property type="molecule type" value="Genomic_DNA"/>
</dbReference>